<dbReference type="EMBL" id="BJWL01000028">
    <property type="protein sequence ID" value="GFZ20358.1"/>
    <property type="molecule type" value="Genomic_DNA"/>
</dbReference>
<name>A0A7J0HBF5_9ERIC</name>
<evidence type="ECO:0000259" key="2">
    <source>
        <dbReference type="Pfam" id="PF02296"/>
    </source>
</evidence>
<proteinExistence type="predicted"/>
<feature type="domain" description="Clathrin adaptor alpha-adaptin appendage C-terminal subdomain" evidence="2">
    <location>
        <begin position="74"/>
        <end position="151"/>
    </location>
</feature>
<dbReference type="GO" id="GO:0030131">
    <property type="term" value="C:clathrin adaptor complex"/>
    <property type="evidence" value="ECO:0007669"/>
    <property type="project" value="InterPro"/>
</dbReference>
<dbReference type="InterPro" id="IPR012295">
    <property type="entry name" value="TBP_dom_sf"/>
</dbReference>
<sequence length="195" mass="20912">MNSGCTTSPFNLGLRTCGCLTRLLHSKDGIRLGEGLEGCWGCGEGLEGVWRFGEGLGGVGLKYFETIPNRVRGVRPMSLAEMANLFNSFRLIVCPGLDPNANNLVASTTFYSESTRAMLCLIRIETDPADRTQLRMTVASGEPTLTFELKEFIKEQLVSIPTVSRGPAPPLPQTQPTSAPAALSDPGAMLAGLLH</sequence>
<dbReference type="InterPro" id="IPR009028">
    <property type="entry name" value="Coatomer/calthrin_app_sub_C"/>
</dbReference>
<dbReference type="SUPFAM" id="SSF55711">
    <property type="entry name" value="Subdomain of clathrin and coatomer appendage domain"/>
    <property type="match status" value="1"/>
</dbReference>
<dbReference type="GO" id="GO:0006886">
    <property type="term" value="P:intracellular protein transport"/>
    <property type="evidence" value="ECO:0007669"/>
    <property type="project" value="InterPro"/>
</dbReference>
<dbReference type="Pfam" id="PF02296">
    <property type="entry name" value="Alpha_adaptin_C"/>
    <property type="match status" value="1"/>
</dbReference>
<comment type="caution">
    <text evidence="3">The sequence shown here is derived from an EMBL/GenBank/DDBJ whole genome shotgun (WGS) entry which is preliminary data.</text>
</comment>
<feature type="region of interest" description="Disordered" evidence="1">
    <location>
        <begin position="163"/>
        <end position="185"/>
    </location>
</feature>
<dbReference type="Proteomes" id="UP000585474">
    <property type="component" value="Unassembled WGS sequence"/>
</dbReference>
<evidence type="ECO:0000313" key="4">
    <source>
        <dbReference type="Proteomes" id="UP000585474"/>
    </source>
</evidence>
<evidence type="ECO:0000313" key="3">
    <source>
        <dbReference type="EMBL" id="GFZ20358.1"/>
    </source>
</evidence>
<reference evidence="3 4" key="1">
    <citation type="submission" date="2019-07" db="EMBL/GenBank/DDBJ databases">
        <title>De Novo Assembly of kiwifruit Actinidia rufa.</title>
        <authorList>
            <person name="Sugita-Konishi S."/>
            <person name="Sato K."/>
            <person name="Mori E."/>
            <person name="Abe Y."/>
            <person name="Kisaki G."/>
            <person name="Hamano K."/>
            <person name="Suezawa K."/>
            <person name="Otani M."/>
            <person name="Fukuda T."/>
            <person name="Manabe T."/>
            <person name="Gomi K."/>
            <person name="Tabuchi M."/>
            <person name="Akimitsu K."/>
            <person name="Kataoka I."/>
        </authorList>
    </citation>
    <scope>NUCLEOTIDE SEQUENCE [LARGE SCALE GENOMIC DNA]</scope>
    <source>
        <strain evidence="4">cv. Fuchu</strain>
    </source>
</reference>
<dbReference type="InterPro" id="IPR003164">
    <property type="entry name" value="Clathrin_a-adaptin_app_sub_C"/>
</dbReference>
<accession>A0A7J0HBF5</accession>
<protein>
    <submittedName>
        <fullName evidence="3">Adaptor protein complex AP-2, alpha subunit</fullName>
    </submittedName>
</protein>
<keyword evidence="4" id="KW-1185">Reference proteome</keyword>
<gene>
    <name evidence="3" type="ORF">Acr_28g0010630</name>
</gene>
<dbReference type="AlphaFoldDB" id="A0A7J0HBF5"/>
<dbReference type="Gene3D" id="3.30.310.10">
    <property type="entry name" value="TATA-Binding Protein"/>
    <property type="match status" value="1"/>
</dbReference>
<organism evidence="3 4">
    <name type="scientific">Actinidia rufa</name>
    <dbReference type="NCBI Taxonomy" id="165716"/>
    <lineage>
        <taxon>Eukaryota</taxon>
        <taxon>Viridiplantae</taxon>
        <taxon>Streptophyta</taxon>
        <taxon>Embryophyta</taxon>
        <taxon>Tracheophyta</taxon>
        <taxon>Spermatophyta</taxon>
        <taxon>Magnoliopsida</taxon>
        <taxon>eudicotyledons</taxon>
        <taxon>Gunneridae</taxon>
        <taxon>Pentapetalae</taxon>
        <taxon>asterids</taxon>
        <taxon>Ericales</taxon>
        <taxon>Actinidiaceae</taxon>
        <taxon>Actinidia</taxon>
    </lineage>
</organism>
<dbReference type="GO" id="GO:0016192">
    <property type="term" value="P:vesicle-mediated transport"/>
    <property type="evidence" value="ECO:0007669"/>
    <property type="project" value="InterPro"/>
</dbReference>
<dbReference type="OrthoDB" id="1728188at2759"/>
<evidence type="ECO:0000256" key="1">
    <source>
        <dbReference type="SAM" id="MobiDB-lite"/>
    </source>
</evidence>